<accession>A0A501XNI6</accession>
<evidence type="ECO:0000256" key="1">
    <source>
        <dbReference type="SAM" id="Phobius"/>
    </source>
</evidence>
<protein>
    <submittedName>
        <fullName evidence="2">Uncharacterized protein</fullName>
    </submittedName>
</protein>
<dbReference type="RefSeq" id="WP_140927657.1">
    <property type="nucleotide sequence ID" value="NZ_VFSU01000019.1"/>
</dbReference>
<sequence length="62" mass="6525">MKQTASMNGMEERPKSGFRGAVLVWIVGLTLGVAAGAATAMLLMPSNGSRNSLQSAIADRFR</sequence>
<dbReference type="Proteomes" id="UP000319897">
    <property type="component" value="Unassembled WGS sequence"/>
</dbReference>
<comment type="caution">
    <text evidence="2">The sequence shown here is derived from an EMBL/GenBank/DDBJ whole genome shotgun (WGS) entry which is preliminary data.</text>
</comment>
<proteinExistence type="predicted"/>
<keyword evidence="3" id="KW-1185">Reference proteome</keyword>
<feature type="transmembrane region" description="Helical" evidence="1">
    <location>
        <begin position="21"/>
        <end position="44"/>
    </location>
</feature>
<organism evidence="2 3">
    <name type="scientific">Sandaracinobacter neustonicus</name>
    <dbReference type="NCBI Taxonomy" id="1715348"/>
    <lineage>
        <taxon>Bacteria</taxon>
        <taxon>Pseudomonadati</taxon>
        <taxon>Pseudomonadota</taxon>
        <taxon>Alphaproteobacteria</taxon>
        <taxon>Sphingomonadales</taxon>
        <taxon>Sphingosinicellaceae</taxon>
        <taxon>Sandaracinobacter</taxon>
    </lineage>
</organism>
<keyword evidence="1" id="KW-0812">Transmembrane</keyword>
<evidence type="ECO:0000313" key="2">
    <source>
        <dbReference type="EMBL" id="TPE62232.1"/>
    </source>
</evidence>
<dbReference type="EMBL" id="VFSU01000019">
    <property type="protein sequence ID" value="TPE62232.1"/>
    <property type="molecule type" value="Genomic_DNA"/>
</dbReference>
<name>A0A501XNI6_9SPHN</name>
<evidence type="ECO:0000313" key="3">
    <source>
        <dbReference type="Proteomes" id="UP000319897"/>
    </source>
</evidence>
<reference evidence="2 3" key="1">
    <citation type="submission" date="2019-06" db="EMBL/GenBank/DDBJ databases">
        <authorList>
            <person name="Lee I."/>
            <person name="Jang G.I."/>
            <person name="Hwang C.Y."/>
        </authorList>
    </citation>
    <scope>NUCLEOTIDE SEQUENCE [LARGE SCALE GENOMIC DNA]</scope>
    <source>
        <strain evidence="2 3">PAMC 28131</strain>
    </source>
</reference>
<dbReference type="AlphaFoldDB" id="A0A501XNI6"/>
<gene>
    <name evidence="2" type="ORF">FJQ54_06800</name>
</gene>
<keyword evidence="1" id="KW-1133">Transmembrane helix</keyword>
<keyword evidence="1" id="KW-0472">Membrane</keyword>